<keyword evidence="6" id="KW-0326">Glycosidase</keyword>
<dbReference type="EC" id="3.2.1.39" evidence="3"/>
<protein>
    <recommendedName>
        <fullName evidence="3">glucan endo-1,3-beta-D-glucosidase</fullName>
        <ecNumber evidence="3">3.2.1.39</ecNumber>
    </recommendedName>
</protein>
<dbReference type="AlphaFoldDB" id="A0A852ZYT6"/>
<keyword evidence="5" id="KW-0119">Carbohydrate metabolism</keyword>
<feature type="compositionally biased region" description="Polar residues" evidence="9">
    <location>
        <begin position="755"/>
        <end position="765"/>
    </location>
</feature>
<feature type="signal peptide" evidence="10">
    <location>
        <begin position="1"/>
        <end position="41"/>
    </location>
</feature>
<dbReference type="InterPro" id="IPR005200">
    <property type="entry name" value="Endo-beta-glucanase"/>
</dbReference>
<evidence type="ECO:0000256" key="2">
    <source>
        <dbReference type="ARBA" id="ARBA00010730"/>
    </source>
</evidence>
<comment type="similarity">
    <text evidence="2">Belongs to the glycosyl hydrolase 81 family.</text>
</comment>
<evidence type="ECO:0000313" key="12">
    <source>
        <dbReference type="EMBL" id="NYI07319.1"/>
    </source>
</evidence>
<dbReference type="GO" id="GO:0000272">
    <property type="term" value="P:polysaccharide catabolic process"/>
    <property type="evidence" value="ECO:0007669"/>
    <property type="project" value="UniProtKB-KW"/>
</dbReference>
<organism evidence="12 13">
    <name type="scientific">Allostreptomyces psammosilenae</name>
    <dbReference type="NCBI Taxonomy" id="1892865"/>
    <lineage>
        <taxon>Bacteria</taxon>
        <taxon>Bacillati</taxon>
        <taxon>Actinomycetota</taxon>
        <taxon>Actinomycetes</taxon>
        <taxon>Kitasatosporales</taxon>
        <taxon>Streptomycetaceae</taxon>
        <taxon>Allostreptomyces</taxon>
    </lineage>
</organism>
<evidence type="ECO:0000256" key="1">
    <source>
        <dbReference type="ARBA" id="ARBA00000382"/>
    </source>
</evidence>
<keyword evidence="8" id="KW-0624">Polysaccharide degradation</keyword>
<keyword evidence="4" id="KW-0378">Hydrolase</keyword>
<dbReference type="EMBL" id="JACBZD010000001">
    <property type="protein sequence ID" value="NYI07319.1"/>
    <property type="molecule type" value="Genomic_DNA"/>
</dbReference>
<evidence type="ECO:0000256" key="10">
    <source>
        <dbReference type="SAM" id="SignalP"/>
    </source>
</evidence>
<name>A0A852ZYT6_9ACTN</name>
<dbReference type="PANTHER" id="PTHR31983">
    <property type="entry name" value="ENDO-1,3(4)-BETA-GLUCANASE 1"/>
    <property type="match status" value="1"/>
</dbReference>
<feature type="compositionally biased region" description="Gly residues" evidence="9">
    <location>
        <begin position="768"/>
        <end position="777"/>
    </location>
</feature>
<reference evidence="12 13" key="1">
    <citation type="submission" date="2020-07" db="EMBL/GenBank/DDBJ databases">
        <title>Sequencing the genomes of 1000 actinobacteria strains.</title>
        <authorList>
            <person name="Klenk H.-P."/>
        </authorList>
    </citation>
    <scope>NUCLEOTIDE SEQUENCE [LARGE SCALE GENOMIC DNA]</scope>
    <source>
        <strain evidence="12 13">DSM 42178</strain>
    </source>
</reference>
<evidence type="ECO:0000313" key="13">
    <source>
        <dbReference type="Proteomes" id="UP000567795"/>
    </source>
</evidence>
<evidence type="ECO:0000256" key="4">
    <source>
        <dbReference type="ARBA" id="ARBA00022801"/>
    </source>
</evidence>
<comment type="catalytic activity">
    <reaction evidence="1">
        <text>Hydrolysis of (1-&gt;3)-beta-D-glucosidic linkages in (1-&gt;3)-beta-D-glucans.</text>
        <dbReference type="EC" id="3.2.1.39"/>
    </reaction>
</comment>
<dbReference type="GO" id="GO:0052861">
    <property type="term" value="F:endo-1,3(4)-beta-glucanase activity"/>
    <property type="evidence" value="ECO:0007669"/>
    <property type="project" value="InterPro"/>
</dbReference>
<evidence type="ECO:0000256" key="6">
    <source>
        <dbReference type="ARBA" id="ARBA00023295"/>
    </source>
</evidence>
<feature type="domain" description="Glycosyl hydrolase family 81 C-terminal" evidence="11">
    <location>
        <begin position="383"/>
        <end position="692"/>
    </location>
</feature>
<evidence type="ECO:0000256" key="8">
    <source>
        <dbReference type="ARBA" id="ARBA00023326"/>
    </source>
</evidence>
<evidence type="ECO:0000259" key="11">
    <source>
        <dbReference type="Pfam" id="PF17652"/>
    </source>
</evidence>
<keyword evidence="7" id="KW-0961">Cell wall biogenesis/degradation</keyword>
<dbReference type="Pfam" id="PF17652">
    <property type="entry name" value="Glyco_hydro81C"/>
    <property type="match status" value="1"/>
</dbReference>
<evidence type="ECO:0000256" key="5">
    <source>
        <dbReference type="ARBA" id="ARBA00023277"/>
    </source>
</evidence>
<dbReference type="Gene3D" id="2.70.98.30">
    <property type="entry name" value="Golgi alpha-mannosidase II, domain 4"/>
    <property type="match status" value="1"/>
</dbReference>
<dbReference type="InterPro" id="IPR040720">
    <property type="entry name" value="GH81_C"/>
</dbReference>
<accession>A0A852ZYT6</accession>
<dbReference type="GO" id="GO:0071555">
    <property type="term" value="P:cell wall organization"/>
    <property type="evidence" value="ECO:0007669"/>
    <property type="project" value="UniProtKB-KW"/>
</dbReference>
<dbReference type="PROSITE" id="PS51318">
    <property type="entry name" value="TAT"/>
    <property type="match status" value="1"/>
</dbReference>
<gene>
    <name evidence="12" type="ORF">FHU37_004262</name>
</gene>
<dbReference type="PANTHER" id="PTHR31983:SF0">
    <property type="entry name" value="GLUCAN ENDO-1,3-BETA-D-GLUCOSIDASE 2"/>
    <property type="match status" value="1"/>
</dbReference>
<evidence type="ECO:0000256" key="7">
    <source>
        <dbReference type="ARBA" id="ARBA00023316"/>
    </source>
</evidence>
<proteinExistence type="inferred from homology"/>
<dbReference type="Proteomes" id="UP000567795">
    <property type="component" value="Unassembled WGS sequence"/>
</dbReference>
<comment type="caution">
    <text evidence="12">The sequence shown here is derived from an EMBL/GenBank/DDBJ whole genome shotgun (WGS) entry which is preliminary data.</text>
</comment>
<sequence length="933" mass="98324">MSPHAPGSRPRRRRLPSVLATVLLALATGAGVLAPAAPAQAATVTVGAGSYTTDVPTGVGPANSDGRAVAPKVVPGVTEPVPTNDWWSSLAFQRYAGNPYSENLYPHPLAAKAVASGLEISYPTQHQIVGDGRQYEFPHARDLTLGVPGLNSPDTRVADWSDWTVTAQWADGARTFRATLGHGLPFVYADTAGAAAQVSFVATPTVWADNGNVLGITVNGHHYALFAPTGADWTLAGTVATAPLGGRTYYSVAVLPNTSALAAYQRYAYSFVTDTRVSWDYDEAAGRLRTTYAVTTQPREGTTTGTMMALYRHQWLVADQTPTAHSYVSPRGTMRVVAGSSFSTTQRVPGVLPNMPLTSGHDTARLRELVRQVATGAPFPNAPDTYWSGKDLGRLAQVVPIADQLGDTASRDTLLGHLKSRLEEWFTAGGSAQFSYNATWDTLIGYPASYGSDAELNDHHFHYGYFVMAAATVARYDAAWAAESRWGGMLEMLVRDANNPRRDDPLFPFLRGFDPYAGHGWASGHQGFAAGNNQESSSESINFSAGLVLWGEATGDTQLRDLGVYLLTTESAAIGQYWWDVDEQVFPANYGHGTVGMVWGNGAAYSTWWTANPEEIHGINVLPITGGSLHLGAFQADIRANIAEMEAANGGPAVEWRDILWEFQAVGDPARARAAWEAGWQSYTPEQGESKAHTDSWIVALDTMGAPDPSVTASIPTAAAFTKNGTRTYVAHNFSGSAITVAFSDGRTLAVPARSTASSAGTTDPGQPGTGAGPFYLGGGGALTTTAGAAGTATIPAGDGSTSDGTPRNPLVYEARGVTATLTAGASTAFQFLVDAGTTVGLAPQVRVSYDLTGNGSFERVETYRYFATDPVVGAERYTQAVGLHSSSGSLGNLSGGTVRLEIWNALGSRPSTVGTGAGATAQQTSSLTIPFH</sequence>
<dbReference type="GO" id="GO:0042973">
    <property type="term" value="F:glucan endo-1,3-beta-D-glucosidase activity"/>
    <property type="evidence" value="ECO:0007669"/>
    <property type="project" value="UniProtKB-EC"/>
</dbReference>
<dbReference type="InterPro" id="IPR006311">
    <property type="entry name" value="TAT_signal"/>
</dbReference>
<dbReference type="PROSITE" id="PS52008">
    <property type="entry name" value="GH81"/>
    <property type="match status" value="1"/>
</dbReference>
<evidence type="ECO:0000256" key="3">
    <source>
        <dbReference type="ARBA" id="ARBA00012780"/>
    </source>
</evidence>
<dbReference type="RefSeq" id="WP_376773995.1">
    <property type="nucleotide sequence ID" value="NZ_JACBZD010000001.1"/>
</dbReference>
<feature type="chain" id="PRO_5033068172" description="glucan endo-1,3-beta-D-glucosidase" evidence="10">
    <location>
        <begin position="42"/>
        <end position="933"/>
    </location>
</feature>
<feature type="region of interest" description="Disordered" evidence="9">
    <location>
        <begin position="754"/>
        <end position="777"/>
    </location>
</feature>
<keyword evidence="10" id="KW-0732">Signal</keyword>
<keyword evidence="13" id="KW-1185">Reference proteome</keyword>
<evidence type="ECO:0000256" key="9">
    <source>
        <dbReference type="SAM" id="MobiDB-lite"/>
    </source>
</evidence>
<feature type="region of interest" description="Disordered" evidence="9">
    <location>
        <begin position="914"/>
        <end position="933"/>
    </location>
</feature>